<name>A0A4R3MGE5_9FIRM</name>
<dbReference type="EMBL" id="SMAL01000012">
    <property type="protein sequence ID" value="TCT12259.1"/>
    <property type="molecule type" value="Genomic_DNA"/>
</dbReference>
<dbReference type="InterPro" id="IPR005370">
    <property type="entry name" value="UPF0180"/>
</dbReference>
<dbReference type="Pfam" id="PF03698">
    <property type="entry name" value="UPF0180"/>
    <property type="match status" value="1"/>
</dbReference>
<sequence>MKIGIQENLEEVYKALKNKGYNVTNNKESVDMYIYDGKDFGGVFNSVHNDDQGVLMINCNNKNISDIEFMINQKKYSNLF</sequence>
<keyword evidence="2" id="KW-1185">Reference proteome</keyword>
<proteinExistence type="predicted"/>
<gene>
    <name evidence="1" type="ORF">EDC18_11230</name>
</gene>
<accession>A0A4R3MGE5</accession>
<dbReference type="RefSeq" id="WP_165878586.1">
    <property type="nucleotide sequence ID" value="NZ_SMAL01000012.1"/>
</dbReference>
<dbReference type="AlphaFoldDB" id="A0A4R3MGE5"/>
<reference evidence="1 2" key="1">
    <citation type="submission" date="2019-03" db="EMBL/GenBank/DDBJ databases">
        <title>Genomic Encyclopedia of Type Strains, Phase IV (KMG-IV): sequencing the most valuable type-strain genomes for metagenomic binning, comparative biology and taxonomic classification.</title>
        <authorList>
            <person name="Goeker M."/>
        </authorList>
    </citation>
    <scope>NUCLEOTIDE SEQUENCE [LARGE SCALE GENOMIC DNA]</scope>
    <source>
        <strain evidence="1 2">DSM 24629</strain>
    </source>
</reference>
<organism evidence="1 2">
    <name type="scientific">Natranaerovirga pectinivora</name>
    <dbReference type="NCBI Taxonomy" id="682400"/>
    <lineage>
        <taxon>Bacteria</taxon>
        <taxon>Bacillati</taxon>
        <taxon>Bacillota</taxon>
        <taxon>Clostridia</taxon>
        <taxon>Lachnospirales</taxon>
        <taxon>Natranaerovirgaceae</taxon>
        <taxon>Natranaerovirga</taxon>
    </lineage>
</organism>
<comment type="caution">
    <text evidence="1">The sequence shown here is derived from an EMBL/GenBank/DDBJ whole genome shotgun (WGS) entry which is preliminary data.</text>
</comment>
<dbReference type="Proteomes" id="UP000294902">
    <property type="component" value="Unassembled WGS sequence"/>
</dbReference>
<evidence type="ECO:0000313" key="1">
    <source>
        <dbReference type="EMBL" id="TCT12259.1"/>
    </source>
</evidence>
<protein>
    <submittedName>
        <fullName evidence="1">Uncharacterized protein UPF0180</fullName>
    </submittedName>
</protein>
<evidence type="ECO:0000313" key="2">
    <source>
        <dbReference type="Proteomes" id="UP000294902"/>
    </source>
</evidence>